<reference evidence="1 2" key="1">
    <citation type="journal article" date="2023" name="Science">
        <title>Complex scaffold remodeling in plant triterpene biosynthesis.</title>
        <authorList>
            <person name="De La Pena R."/>
            <person name="Hodgson H."/>
            <person name="Liu J.C."/>
            <person name="Stephenson M.J."/>
            <person name="Martin A.C."/>
            <person name="Owen C."/>
            <person name="Harkess A."/>
            <person name="Leebens-Mack J."/>
            <person name="Jimenez L.E."/>
            <person name="Osbourn A."/>
            <person name="Sattely E.S."/>
        </authorList>
    </citation>
    <scope>NUCLEOTIDE SEQUENCE [LARGE SCALE GENOMIC DNA]</scope>
    <source>
        <strain evidence="2">cv. JPN11</strain>
        <tissue evidence="1">Leaf</tissue>
    </source>
</reference>
<name>A0ACC1WPG7_MELAZ</name>
<dbReference type="Proteomes" id="UP001164539">
    <property type="component" value="Chromosome 14"/>
</dbReference>
<organism evidence="1 2">
    <name type="scientific">Melia azedarach</name>
    <name type="common">Chinaberry tree</name>
    <dbReference type="NCBI Taxonomy" id="155640"/>
    <lineage>
        <taxon>Eukaryota</taxon>
        <taxon>Viridiplantae</taxon>
        <taxon>Streptophyta</taxon>
        <taxon>Embryophyta</taxon>
        <taxon>Tracheophyta</taxon>
        <taxon>Spermatophyta</taxon>
        <taxon>Magnoliopsida</taxon>
        <taxon>eudicotyledons</taxon>
        <taxon>Gunneridae</taxon>
        <taxon>Pentapetalae</taxon>
        <taxon>rosids</taxon>
        <taxon>malvids</taxon>
        <taxon>Sapindales</taxon>
        <taxon>Meliaceae</taxon>
        <taxon>Melia</taxon>
    </lineage>
</organism>
<protein>
    <submittedName>
        <fullName evidence="1">Uncharacterized protein</fullName>
    </submittedName>
</protein>
<gene>
    <name evidence="1" type="ORF">OWV82_024187</name>
</gene>
<dbReference type="EMBL" id="CM051407">
    <property type="protein sequence ID" value="KAJ4700867.1"/>
    <property type="molecule type" value="Genomic_DNA"/>
</dbReference>
<accession>A0ACC1WPG7</accession>
<sequence>MGSQQPASNFPVGTETKNLTTEEINSARAKEAMQVYIIWKKEAAAAAAAQRSGGNSIPGVAEQNEIELIMKNLKV</sequence>
<comment type="caution">
    <text evidence="1">The sequence shown here is derived from an EMBL/GenBank/DDBJ whole genome shotgun (WGS) entry which is preliminary data.</text>
</comment>
<keyword evidence="2" id="KW-1185">Reference proteome</keyword>
<proteinExistence type="predicted"/>
<evidence type="ECO:0000313" key="2">
    <source>
        <dbReference type="Proteomes" id="UP001164539"/>
    </source>
</evidence>
<evidence type="ECO:0000313" key="1">
    <source>
        <dbReference type="EMBL" id="KAJ4700867.1"/>
    </source>
</evidence>